<dbReference type="HOGENOM" id="CLU_073146_2_1_1"/>
<dbReference type="Gene3D" id="6.10.140.1710">
    <property type="match status" value="1"/>
</dbReference>
<evidence type="ECO:0000256" key="2">
    <source>
        <dbReference type="ARBA" id="ARBA00068021"/>
    </source>
</evidence>
<dbReference type="PANTHER" id="PTHR12651">
    <property type="entry name" value="26S PROTEASOME NON-ATPASE REGULATORY SUBUNIT 9"/>
    <property type="match status" value="1"/>
</dbReference>
<dbReference type="InterPro" id="IPR024958">
    <property type="entry name" value="GRASP_PDZ"/>
</dbReference>
<dbReference type="GO" id="GO:0005634">
    <property type="term" value="C:nucleus"/>
    <property type="evidence" value="ECO:0007669"/>
    <property type="project" value="TreeGrafter"/>
</dbReference>
<protein>
    <recommendedName>
        <fullName evidence="2">Probable 26S proteasome regulatory subunit p27</fullName>
    </recommendedName>
</protein>
<dbReference type="PANTHER" id="PTHR12651:SF1">
    <property type="entry name" value="26S PROTEASOME NON-ATPASE REGULATORY SUBUNIT 9"/>
    <property type="match status" value="1"/>
</dbReference>
<organism evidence="6 7">
    <name type="scientific">Pisolithus tinctorius Marx 270</name>
    <dbReference type="NCBI Taxonomy" id="870435"/>
    <lineage>
        <taxon>Eukaryota</taxon>
        <taxon>Fungi</taxon>
        <taxon>Dikarya</taxon>
        <taxon>Basidiomycota</taxon>
        <taxon>Agaricomycotina</taxon>
        <taxon>Agaricomycetes</taxon>
        <taxon>Agaricomycetidae</taxon>
        <taxon>Boletales</taxon>
        <taxon>Sclerodermatineae</taxon>
        <taxon>Pisolithaceae</taxon>
        <taxon>Pisolithus</taxon>
    </lineage>
</organism>
<dbReference type="InterPro" id="IPR036034">
    <property type="entry name" value="PDZ_sf"/>
</dbReference>
<keyword evidence="1" id="KW-0143">Chaperone</keyword>
<dbReference type="STRING" id="870435.A0A0C3NPR0"/>
<dbReference type="AlphaFoldDB" id="A0A0C3NPR0"/>
<proteinExistence type="predicted"/>
<sequence>MGLMLPSPDSPRERARQLIAKKDAIEAEINAQADVLKANSSDMTTPLVDREGFPRADLDIYAIRRARHRIIELRNDLKDVTNEIGKVLEQVFDPSVAALVPSTSVSVEASSLPSNIEGDKPKPFARVDGVAPDSPAAESGLHREDLIVKFGHLTRSSFSSAASLQRLAELVSVSENRELVVQVFREEETLNLNLIPRKGWGGRGMLGCHIVPYNTA</sequence>
<evidence type="ECO:0000313" key="7">
    <source>
        <dbReference type="Proteomes" id="UP000054217"/>
    </source>
</evidence>
<keyword evidence="7" id="KW-1185">Reference proteome</keyword>
<dbReference type="GO" id="GO:0070682">
    <property type="term" value="P:proteasome regulatory particle assembly"/>
    <property type="evidence" value="ECO:0007669"/>
    <property type="project" value="InterPro"/>
</dbReference>
<feature type="coiled-coil region" evidence="3">
    <location>
        <begin position="63"/>
        <end position="90"/>
    </location>
</feature>
<dbReference type="Pfam" id="PF18265">
    <property type="entry name" value="Nas2_N"/>
    <property type="match status" value="1"/>
</dbReference>
<accession>A0A0C3NPR0</accession>
<reference evidence="6 7" key="1">
    <citation type="submission" date="2014-04" db="EMBL/GenBank/DDBJ databases">
        <authorList>
            <consortium name="DOE Joint Genome Institute"/>
            <person name="Kuo A."/>
            <person name="Kohler A."/>
            <person name="Costa M.D."/>
            <person name="Nagy L.G."/>
            <person name="Floudas D."/>
            <person name="Copeland A."/>
            <person name="Barry K.W."/>
            <person name="Cichocki N."/>
            <person name="Veneault-Fourrey C."/>
            <person name="LaButti K."/>
            <person name="Lindquist E.A."/>
            <person name="Lipzen A."/>
            <person name="Lundell T."/>
            <person name="Morin E."/>
            <person name="Murat C."/>
            <person name="Sun H."/>
            <person name="Tunlid A."/>
            <person name="Henrissat B."/>
            <person name="Grigoriev I.V."/>
            <person name="Hibbett D.S."/>
            <person name="Martin F."/>
            <person name="Nordberg H.P."/>
            <person name="Cantor M.N."/>
            <person name="Hua S.X."/>
        </authorList>
    </citation>
    <scope>NUCLEOTIDE SEQUENCE [LARGE SCALE GENOMIC DNA]</scope>
    <source>
        <strain evidence="6 7">Marx 270</strain>
    </source>
</reference>
<keyword evidence="3" id="KW-0175">Coiled coil</keyword>
<evidence type="ECO:0000256" key="1">
    <source>
        <dbReference type="ARBA" id="ARBA00023186"/>
    </source>
</evidence>
<dbReference type="FunCoup" id="A0A0C3NPR0">
    <property type="interactions" value="732"/>
</dbReference>
<evidence type="ECO:0000259" key="4">
    <source>
        <dbReference type="Pfam" id="PF04495"/>
    </source>
</evidence>
<evidence type="ECO:0000259" key="5">
    <source>
        <dbReference type="Pfam" id="PF18265"/>
    </source>
</evidence>
<name>A0A0C3NPR0_PISTI</name>
<dbReference type="Gene3D" id="2.30.42.10">
    <property type="match status" value="1"/>
</dbReference>
<dbReference type="SUPFAM" id="SSF50156">
    <property type="entry name" value="PDZ domain-like"/>
    <property type="match status" value="1"/>
</dbReference>
<dbReference type="FunFam" id="2.30.42.10:FF:000107">
    <property type="entry name" value="26S proteasome non-ATPase regulatory subunit 9"/>
    <property type="match status" value="1"/>
</dbReference>
<dbReference type="Pfam" id="PF04495">
    <property type="entry name" value="GRASP55_65"/>
    <property type="match status" value="1"/>
</dbReference>
<feature type="domain" description="Nas2 N-terminal" evidence="5">
    <location>
        <begin position="16"/>
        <end position="92"/>
    </location>
</feature>
<reference evidence="7" key="2">
    <citation type="submission" date="2015-01" db="EMBL/GenBank/DDBJ databases">
        <title>Evolutionary Origins and Diversification of the Mycorrhizal Mutualists.</title>
        <authorList>
            <consortium name="DOE Joint Genome Institute"/>
            <consortium name="Mycorrhizal Genomics Consortium"/>
            <person name="Kohler A."/>
            <person name="Kuo A."/>
            <person name="Nagy L.G."/>
            <person name="Floudas D."/>
            <person name="Copeland A."/>
            <person name="Barry K.W."/>
            <person name="Cichocki N."/>
            <person name="Veneault-Fourrey C."/>
            <person name="LaButti K."/>
            <person name="Lindquist E.A."/>
            <person name="Lipzen A."/>
            <person name="Lundell T."/>
            <person name="Morin E."/>
            <person name="Murat C."/>
            <person name="Riley R."/>
            <person name="Ohm R."/>
            <person name="Sun H."/>
            <person name="Tunlid A."/>
            <person name="Henrissat B."/>
            <person name="Grigoriev I.V."/>
            <person name="Hibbett D.S."/>
            <person name="Martin F."/>
        </authorList>
    </citation>
    <scope>NUCLEOTIDE SEQUENCE [LARGE SCALE GENOMIC DNA]</scope>
    <source>
        <strain evidence="7">Marx 270</strain>
    </source>
</reference>
<dbReference type="OrthoDB" id="72325at2759"/>
<dbReference type="InParanoid" id="A0A0C3NPR0"/>
<gene>
    <name evidence="6" type="ORF">M404DRAFT_647376</name>
</gene>
<dbReference type="GO" id="GO:0005737">
    <property type="term" value="C:cytoplasm"/>
    <property type="evidence" value="ECO:0007669"/>
    <property type="project" value="TreeGrafter"/>
</dbReference>
<feature type="domain" description="PDZ GRASP-type" evidence="4">
    <location>
        <begin position="125"/>
        <end position="210"/>
    </location>
</feature>
<evidence type="ECO:0000313" key="6">
    <source>
        <dbReference type="EMBL" id="KIO02830.1"/>
    </source>
</evidence>
<dbReference type="EMBL" id="KN831980">
    <property type="protein sequence ID" value="KIO02830.1"/>
    <property type="molecule type" value="Genomic_DNA"/>
</dbReference>
<dbReference type="InterPro" id="IPR035269">
    <property type="entry name" value="PSMD9"/>
</dbReference>
<evidence type="ECO:0000256" key="3">
    <source>
        <dbReference type="SAM" id="Coils"/>
    </source>
</evidence>
<dbReference type="Proteomes" id="UP000054217">
    <property type="component" value="Unassembled WGS sequence"/>
</dbReference>
<dbReference type="InterPro" id="IPR040815">
    <property type="entry name" value="Nas2_N"/>
</dbReference>